<dbReference type="CDD" id="cd09917">
    <property type="entry name" value="F-box_SF"/>
    <property type="match status" value="1"/>
</dbReference>
<dbReference type="Pfam" id="PF12937">
    <property type="entry name" value="F-box-like"/>
    <property type="match status" value="1"/>
</dbReference>
<feature type="domain" description="F-box" evidence="2">
    <location>
        <begin position="9"/>
        <end position="57"/>
    </location>
</feature>
<dbReference type="EMBL" id="KE504181">
    <property type="protein sequence ID" value="EPS96964.1"/>
    <property type="molecule type" value="Genomic_DNA"/>
</dbReference>
<dbReference type="SMART" id="SM00256">
    <property type="entry name" value="FBOX"/>
    <property type="match status" value="1"/>
</dbReference>
<evidence type="ECO:0000256" key="1">
    <source>
        <dbReference type="SAM" id="MobiDB-lite"/>
    </source>
</evidence>
<dbReference type="Proteomes" id="UP000015241">
    <property type="component" value="Unassembled WGS sequence"/>
</dbReference>
<dbReference type="PROSITE" id="PS50181">
    <property type="entry name" value="FBOX"/>
    <property type="match status" value="1"/>
</dbReference>
<organism evidence="3 4">
    <name type="scientific">Fomitopsis schrenkii</name>
    <name type="common">Brown rot fungus</name>
    <dbReference type="NCBI Taxonomy" id="2126942"/>
    <lineage>
        <taxon>Eukaryota</taxon>
        <taxon>Fungi</taxon>
        <taxon>Dikarya</taxon>
        <taxon>Basidiomycota</taxon>
        <taxon>Agaricomycotina</taxon>
        <taxon>Agaricomycetes</taxon>
        <taxon>Polyporales</taxon>
        <taxon>Fomitopsis</taxon>
    </lineage>
</organism>
<dbReference type="InterPro" id="IPR009686">
    <property type="entry name" value="Senescence/spartin_C"/>
</dbReference>
<dbReference type="InParanoid" id="S8FEX6"/>
<proteinExistence type="predicted"/>
<dbReference type="Gene3D" id="1.20.1280.50">
    <property type="match status" value="1"/>
</dbReference>
<feature type="region of interest" description="Disordered" evidence="1">
    <location>
        <begin position="820"/>
        <end position="858"/>
    </location>
</feature>
<keyword evidence="4" id="KW-1185">Reference proteome</keyword>
<dbReference type="HOGENOM" id="CLU_333181_0_0_1"/>
<feature type="region of interest" description="Disordered" evidence="1">
    <location>
        <begin position="671"/>
        <end position="698"/>
    </location>
</feature>
<evidence type="ECO:0000313" key="3">
    <source>
        <dbReference type="EMBL" id="EPS96964.1"/>
    </source>
</evidence>
<dbReference type="Pfam" id="PF06911">
    <property type="entry name" value="Senescence"/>
    <property type="match status" value="1"/>
</dbReference>
<dbReference type="InterPro" id="IPR036047">
    <property type="entry name" value="F-box-like_dom_sf"/>
</dbReference>
<evidence type="ECO:0000259" key="2">
    <source>
        <dbReference type="PROSITE" id="PS50181"/>
    </source>
</evidence>
<name>S8FEX6_FOMSC</name>
<dbReference type="SUPFAM" id="SSF81383">
    <property type="entry name" value="F-box domain"/>
    <property type="match status" value="1"/>
</dbReference>
<dbReference type="eggNOG" id="ENOG502SKWT">
    <property type="taxonomic scope" value="Eukaryota"/>
</dbReference>
<accession>S8FEX6</accession>
<feature type="compositionally biased region" description="Acidic residues" evidence="1">
    <location>
        <begin position="840"/>
        <end position="849"/>
    </location>
</feature>
<dbReference type="InterPro" id="IPR001810">
    <property type="entry name" value="F-box_dom"/>
</dbReference>
<evidence type="ECO:0000313" key="4">
    <source>
        <dbReference type="Proteomes" id="UP000015241"/>
    </source>
</evidence>
<dbReference type="STRING" id="743788.S8FEX6"/>
<gene>
    <name evidence="3" type="ORF">FOMPIDRAFT_1032153</name>
</gene>
<dbReference type="OrthoDB" id="2745718at2759"/>
<sequence length="858" mass="92471">MMLPSLYSSSRMLCLPVEIIIPILGRLDCKDLLTCRAVCKAFHDVIKHSLELQYKIELYADGLVDGIGLTITTSERLQLLLDRRRRWRALDWTHRCAVSVPGACQAYELVDGVFAKSMTNGALLYGPGSHHVNATWLPTRFQPAYSLIREDIGVATRDFAIDPSQDLIAYVDADNGENSQSRIKVYLRTISKNARHPCAALPELVSPIPFELGSSFIQIVDDVVGMFFWVHGPGLIVWNWHTAEVIVKRTSDAMPNSTWDFSFLSNRAYMVTATGEAGTIELFSFRGRSDVTATTVEGETGADTSAHVATLRLPRLRAGHEPHHFATHSGPFVRYQTRGHAFGTARESRVHLMSIHYGERGPRFHMFVLNRFLLSLYPRGEWAPVPSSASVHEWEGWGAKNTRFLEHSVNFQWLRYVHGSRVVLPPFVSTWPLLESTLCVLDFNVHPKRVDDPVPLDSPPHGGQLITTPSRVLATTVFEDDVITSLPYLASTRSGKFQYSGFMIDDERIIGMKAPEVLLSIPDCVATHILGETSADLGHGDLTLMLTKTSDLSALAAPSTNGTNQHPLFTLSVGNAAFPLFKSTTFGTINDNERVYVFTPEIGGEVGGYVKITLPEGVTIQGSPFERLQTQFEQILVQHGLLKEGVEAVADELGKSMRESSAGAAQRIRLSTSDYTAENPPTDHPVPIPGAMHSAASASASGTSGLASAVGSVTGLVSSAAGQAGAWFASHVVPTTPPATQALASTANALDTAADGYTAGSAEVTAAVADSAGTRVERELGPDARAVAEDTGASVGNVGAAMEDVLLTASGPGLATAGLKGAASTQLSEQEEKDARADTAQEEGEEEDIDGKLEDVSL</sequence>
<reference evidence="3 4" key="1">
    <citation type="journal article" date="2012" name="Science">
        <title>The Paleozoic origin of enzymatic lignin decomposition reconstructed from 31 fungal genomes.</title>
        <authorList>
            <person name="Floudas D."/>
            <person name="Binder M."/>
            <person name="Riley R."/>
            <person name="Barry K."/>
            <person name="Blanchette R.A."/>
            <person name="Henrissat B."/>
            <person name="Martinez A.T."/>
            <person name="Otillar R."/>
            <person name="Spatafora J.W."/>
            <person name="Yadav J.S."/>
            <person name="Aerts A."/>
            <person name="Benoit I."/>
            <person name="Boyd A."/>
            <person name="Carlson A."/>
            <person name="Copeland A."/>
            <person name="Coutinho P.M."/>
            <person name="de Vries R.P."/>
            <person name="Ferreira P."/>
            <person name="Findley K."/>
            <person name="Foster B."/>
            <person name="Gaskell J."/>
            <person name="Glotzer D."/>
            <person name="Gorecki P."/>
            <person name="Heitman J."/>
            <person name="Hesse C."/>
            <person name="Hori C."/>
            <person name="Igarashi K."/>
            <person name="Jurgens J.A."/>
            <person name="Kallen N."/>
            <person name="Kersten P."/>
            <person name="Kohler A."/>
            <person name="Kuees U."/>
            <person name="Kumar T.K.A."/>
            <person name="Kuo A."/>
            <person name="LaButti K."/>
            <person name="Larrondo L.F."/>
            <person name="Lindquist E."/>
            <person name="Ling A."/>
            <person name="Lombard V."/>
            <person name="Lucas S."/>
            <person name="Lundell T."/>
            <person name="Martin R."/>
            <person name="McLaughlin D.J."/>
            <person name="Morgenstern I."/>
            <person name="Morin E."/>
            <person name="Murat C."/>
            <person name="Nagy L.G."/>
            <person name="Nolan M."/>
            <person name="Ohm R.A."/>
            <person name="Patyshakuliyeva A."/>
            <person name="Rokas A."/>
            <person name="Ruiz-Duenas F.J."/>
            <person name="Sabat G."/>
            <person name="Salamov A."/>
            <person name="Samejima M."/>
            <person name="Schmutz J."/>
            <person name="Slot J.C."/>
            <person name="St John F."/>
            <person name="Stenlid J."/>
            <person name="Sun H."/>
            <person name="Sun S."/>
            <person name="Syed K."/>
            <person name="Tsang A."/>
            <person name="Wiebenga A."/>
            <person name="Young D."/>
            <person name="Pisabarro A."/>
            <person name="Eastwood D.C."/>
            <person name="Martin F."/>
            <person name="Cullen D."/>
            <person name="Grigoriev I.V."/>
            <person name="Hibbett D.S."/>
        </authorList>
    </citation>
    <scope>NUCLEOTIDE SEQUENCE</scope>
    <source>
        <strain evidence="4">FP-58527</strain>
    </source>
</reference>
<dbReference type="AlphaFoldDB" id="S8FEX6"/>
<protein>
    <recommendedName>
        <fullName evidence="2">F-box domain-containing protein</fullName>
    </recommendedName>
</protein>